<comment type="caution">
    <text evidence="2">The sequence shown here is derived from an EMBL/GenBank/DDBJ whole genome shotgun (WGS) entry which is preliminary data.</text>
</comment>
<keyword evidence="3" id="KW-1185">Reference proteome</keyword>
<dbReference type="RefSeq" id="WP_158625161.1">
    <property type="nucleotide sequence ID" value="NZ_RAVZ01000227.1"/>
</dbReference>
<evidence type="ECO:0000313" key="2">
    <source>
        <dbReference type="EMBL" id="RKG80416.1"/>
    </source>
</evidence>
<dbReference type="AlphaFoldDB" id="A0A3A8ICP1"/>
<dbReference type="Proteomes" id="UP000268094">
    <property type="component" value="Unassembled WGS sequence"/>
</dbReference>
<gene>
    <name evidence="2" type="ORF">D7V88_27570</name>
</gene>
<name>A0A3A8ICP1_9BACT</name>
<dbReference type="EMBL" id="RAVZ01000227">
    <property type="protein sequence ID" value="RKG80416.1"/>
    <property type="molecule type" value="Genomic_DNA"/>
</dbReference>
<feature type="compositionally biased region" description="Polar residues" evidence="1">
    <location>
        <begin position="68"/>
        <end position="81"/>
    </location>
</feature>
<proteinExistence type="predicted"/>
<feature type="compositionally biased region" description="Polar residues" evidence="1">
    <location>
        <begin position="8"/>
        <end position="19"/>
    </location>
</feature>
<evidence type="ECO:0000313" key="3">
    <source>
        <dbReference type="Proteomes" id="UP000268094"/>
    </source>
</evidence>
<feature type="region of interest" description="Disordered" evidence="1">
    <location>
        <begin position="1"/>
        <end position="123"/>
    </location>
</feature>
<organism evidence="2 3">
    <name type="scientific">Corallococcus terminator</name>
    <dbReference type="NCBI Taxonomy" id="2316733"/>
    <lineage>
        <taxon>Bacteria</taxon>
        <taxon>Pseudomonadati</taxon>
        <taxon>Myxococcota</taxon>
        <taxon>Myxococcia</taxon>
        <taxon>Myxococcales</taxon>
        <taxon>Cystobacterineae</taxon>
        <taxon>Myxococcaceae</taxon>
        <taxon>Corallococcus</taxon>
    </lineage>
</organism>
<accession>A0A3A8ICP1</accession>
<reference evidence="3" key="1">
    <citation type="submission" date="2018-09" db="EMBL/GenBank/DDBJ databases">
        <authorList>
            <person name="Livingstone P.G."/>
            <person name="Whitworth D.E."/>
        </authorList>
    </citation>
    <scope>NUCLEOTIDE SEQUENCE [LARGE SCALE GENOMIC DNA]</scope>
    <source>
        <strain evidence="3">CA054A</strain>
    </source>
</reference>
<protein>
    <submittedName>
        <fullName evidence="2">Uncharacterized protein</fullName>
    </submittedName>
</protein>
<sequence>ALGLWGCNSEQPSQEQSGFQDPVQLQHRAKDDRASTTVNNRIRDAADPGRGGRPYDSDSAGTGGSGRQLGSATELGTSLSDSYRGAPGTGGAGLDAGTHKMAPHTGMSHGAPDAGGVDAGTLR</sequence>
<feature type="non-terminal residue" evidence="2">
    <location>
        <position position="1"/>
    </location>
</feature>
<evidence type="ECO:0000256" key="1">
    <source>
        <dbReference type="SAM" id="MobiDB-lite"/>
    </source>
</evidence>
<dbReference type="OrthoDB" id="5520296at2"/>